<gene>
    <name evidence="18" type="ORF">DTER00134_LOCUS10435</name>
</gene>
<dbReference type="InterPro" id="IPR012001">
    <property type="entry name" value="Thiamin_PyroP_enz_TPP-bd_dom"/>
</dbReference>
<dbReference type="InterPro" id="IPR012000">
    <property type="entry name" value="Thiamin_PyroP_enz_cen_dom"/>
</dbReference>
<evidence type="ECO:0000256" key="6">
    <source>
        <dbReference type="ARBA" id="ARBA00022842"/>
    </source>
</evidence>
<dbReference type="PROSITE" id="PS00455">
    <property type="entry name" value="AMP_BINDING"/>
    <property type="match status" value="1"/>
</dbReference>
<dbReference type="GO" id="GO:0005777">
    <property type="term" value="C:peroxisome"/>
    <property type="evidence" value="ECO:0007669"/>
    <property type="project" value="TreeGrafter"/>
</dbReference>
<feature type="domain" description="Thiamine pyrophosphate enzyme TPP-binding" evidence="15">
    <location>
        <begin position="961"/>
        <end position="1128"/>
    </location>
</feature>
<dbReference type="Pfam" id="PF02776">
    <property type="entry name" value="TPP_enzyme_N"/>
    <property type="match status" value="1"/>
</dbReference>
<comment type="catalytic activity">
    <reaction evidence="9">
        <text>a 2-hydroxy-3-methyl fatty acyl-CoA = a 2-methyl-branched fatty aldehyde + formyl-CoA</text>
        <dbReference type="Rhea" id="RHEA:25375"/>
        <dbReference type="ChEBI" id="CHEBI:49188"/>
        <dbReference type="ChEBI" id="CHEBI:57376"/>
        <dbReference type="ChEBI" id="CHEBI:58783"/>
        <dbReference type="EC" id="4.1.2.63"/>
    </reaction>
    <physiologicalReaction direction="left-to-right" evidence="9">
        <dbReference type="Rhea" id="RHEA:25376"/>
    </physiologicalReaction>
</comment>
<dbReference type="Gene3D" id="3.30.300.30">
    <property type="match status" value="1"/>
</dbReference>
<dbReference type="InterPro" id="IPR029061">
    <property type="entry name" value="THDP-binding"/>
</dbReference>
<dbReference type="SUPFAM" id="SSF56801">
    <property type="entry name" value="Acetyl-CoA synthetase-like"/>
    <property type="match status" value="1"/>
</dbReference>
<reference evidence="18" key="1">
    <citation type="submission" date="2021-01" db="EMBL/GenBank/DDBJ databases">
        <authorList>
            <person name="Corre E."/>
            <person name="Pelletier E."/>
            <person name="Niang G."/>
            <person name="Scheremetjew M."/>
            <person name="Finn R."/>
            <person name="Kale V."/>
            <person name="Holt S."/>
            <person name="Cochrane G."/>
            <person name="Meng A."/>
            <person name="Brown T."/>
            <person name="Cohen L."/>
        </authorList>
    </citation>
    <scope>NUCLEOTIDE SEQUENCE</scope>
    <source>
        <strain evidence="18">CCMP1320</strain>
    </source>
</reference>
<dbReference type="CDD" id="cd02004">
    <property type="entry name" value="TPP_BZL_OCoD_HPCL"/>
    <property type="match status" value="1"/>
</dbReference>
<dbReference type="CDD" id="cd07035">
    <property type="entry name" value="TPP_PYR_POX_like"/>
    <property type="match status" value="1"/>
</dbReference>
<feature type="region of interest" description="Disordered" evidence="12">
    <location>
        <begin position="545"/>
        <end position="573"/>
    </location>
</feature>
<dbReference type="GO" id="GO:0001561">
    <property type="term" value="P:fatty acid alpha-oxidation"/>
    <property type="evidence" value="ECO:0007669"/>
    <property type="project" value="TreeGrafter"/>
</dbReference>
<dbReference type="InterPro" id="IPR000873">
    <property type="entry name" value="AMP-dep_synth/lig_dom"/>
</dbReference>
<comment type="cofactor">
    <cofactor evidence="1">
        <name>thiamine diphosphate</name>
        <dbReference type="ChEBI" id="CHEBI:58937"/>
    </cofactor>
</comment>
<dbReference type="InterPro" id="IPR045025">
    <property type="entry name" value="HACL1-like"/>
</dbReference>
<evidence type="ECO:0000256" key="2">
    <source>
        <dbReference type="ARBA" id="ARBA00006432"/>
    </source>
</evidence>
<dbReference type="EMBL" id="HBIP01017706">
    <property type="protein sequence ID" value="CAE0495362.1"/>
    <property type="molecule type" value="Transcribed_RNA"/>
</dbReference>
<dbReference type="Gene3D" id="3.40.50.970">
    <property type="match status" value="2"/>
</dbReference>
<dbReference type="PANTHER" id="PTHR43710">
    <property type="entry name" value="2-HYDROXYACYL-COA LYASE"/>
    <property type="match status" value="1"/>
</dbReference>
<sequence length="1151" mass="119235">MVLPSFSTLLQALKEDSSSPNAYGPALVLCSASSPAVSRAALHKAVCDTAGRLREAGIKPGDAVSLAFENSLEFVVAFLGITYARAIAAPLNAAYKAEEHAFYLEDSSSRLLLLPSQGLPAAQQAALKLGVPVATVQVTLDSNGGVPAILMKPLQGLSTFPAQGVRPVLDAPQPSDVALFLHTSGTTGRPKGVPLSQLNLASSLANIIATYDLTTKDRSYLVMPLFHVHGLMAGLLAPLAAGGAVIFPAAGRFTASTFWQDCCAHGATFYTAVPTIHQVLLARAATDYPRNAPPPLRFIRSCSSALAPATLEKLETTFKVPVLEAYAMTEASHQMCSNPLPSVGPRKPGTVGPAQGGVKVAILDAQNRLLSPGAIGEVCVRGPNVTAGYLNNPKANEEAFAGGWFHTGDQGFLDEQGYVTLTGRIKELINRGGEKVSPLEVDAALLSHPAVAEAVSFGAPDQKYGEVVAAAVVLRPEAVQPQSALQAQHHAALEKAIKEHCGKKLSAFKVPSMIFFSDKLPKTATGKIQRRHMVAAFMGPSAPGSHALKQSLPAPPPAASIQGHAGPSTQGLTAGVGDGHAAVAQSLASLGVRYMFGVVGIPVTPLASAAQAAGIRFFGMRNEQAAGYAAAAAGFLSGVPAALLTVSGPGAIHAIAGVSHASTNCWPMLLLSGSAEVGELGKGAFQELDQVAALRPFCKYAASASSVGEVCGVLAQALQATTSGRPGPAYVDLPTNMLLSRATASLSQQPLVPERPQAPAASVAAAVALLKNAQRPLLITGKGAAYSGAEKEVQHLANRFGLPVLGTSMGRGLLPDNHPLCVNAARSMALAISDVAIVVGARLNWMLHFAEPPRWAPDVRIVLVDAQPNERDASVAAATLVGDARAVLGQLLQEASVQGLDPSAWRPWIQQLTTKAHTATHSLARRLSSAPSSPLEYYGALGVLRHALQHLMPAPLVISEGANTMDMSRLILPVRAPRTRLDAGTWGTMGVGLGFAVAAAAVAHSSNPQQLVVAVEGDSAFGFSGMELETLVRYRLPVVVLVMNNAGIYGGDRRPDALAAAAQRGMQAGGFGSDPAPTAFVPYARHDQMMSAFGGKGLRAASVPELQAAVTTAIHSALQDKVPALIDVILDPMAGVESGNVHSFNAPKAKL</sequence>
<keyword evidence="6" id="KW-0460">Magnesium</keyword>
<evidence type="ECO:0000256" key="7">
    <source>
        <dbReference type="ARBA" id="ARBA00023052"/>
    </source>
</evidence>
<dbReference type="InterPro" id="IPR029035">
    <property type="entry name" value="DHS-like_NAD/FAD-binding_dom"/>
</dbReference>
<dbReference type="CDD" id="cd05926">
    <property type="entry name" value="FACL_fum10p_like"/>
    <property type="match status" value="1"/>
</dbReference>
<dbReference type="Pfam" id="PF00205">
    <property type="entry name" value="TPP_enzyme_M"/>
    <property type="match status" value="1"/>
</dbReference>
<evidence type="ECO:0000256" key="9">
    <source>
        <dbReference type="ARBA" id="ARBA00044451"/>
    </source>
</evidence>
<evidence type="ECO:0000259" key="16">
    <source>
        <dbReference type="Pfam" id="PF02776"/>
    </source>
</evidence>
<evidence type="ECO:0000256" key="4">
    <source>
        <dbReference type="ARBA" id="ARBA00022598"/>
    </source>
</evidence>
<dbReference type="SUPFAM" id="SSF52518">
    <property type="entry name" value="Thiamin diphosphate-binding fold (THDP-binding)"/>
    <property type="match status" value="2"/>
</dbReference>
<dbReference type="InterPro" id="IPR025110">
    <property type="entry name" value="AMP-bd_C"/>
</dbReference>
<feature type="domain" description="Thiamine pyrophosphate enzyme central" evidence="13">
    <location>
        <begin position="763"/>
        <end position="891"/>
    </location>
</feature>
<dbReference type="SUPFAM" id="SSF52467">
    <property type="entry name" value="DHS-like NAD/FAD-binding domain"/>
    <property type="match status" value="1"/>
</dbReference>
<keyword evidence="8" id="KW-0456">Lyase</keyword>
<dbReference type="GO" id="GO:0106359">
    <property type="term" value="F:2-hydroxyacyl-CoA lyase activity"/>
    <property type="evidence" value="ECO:0007669"/>
    <property type="project" value="UniProtKB-EC"/>
</dbReference>
<dbReference type="GO" id="GO:0000287">
    <property type="term" value="F:magnesium ion binding"/>
    <property type="evidence" value="ECO:0007669"/>
    <property type="project" value="InterPro"/>
</dbReference>
<comment type="similarity">
    <text evidence="2">Belongs to the ATP-dependent AMP-binding enzyme family.</text>
</comment>
<dbReference type="AlphaFoldDB" id="A0A7S3QX36"/>
<dbReference type="Pfam" id="PF00501">
    <property type="entry name" value="AMP-binding"/>
    <property type="match status" value="1"/>
</dbReference>
<dbReference type="InterPro" id="IPR042099">
    <property type="entry name" value="ANL_N_sf"/>
</dbReference>
<comment type="catalytic activity">
    <reaction evidence="10">
        <text>an (R)-2-hydroxy-long-chain-fatty acyl-CoA = a long-chain fatty aldehyde + formyl-CoA</text>
        <dbReference type="Rhea" id="RHEA:67444"/>
        <dbReference type="ChEBI" id="CHEBI:17176"/>
        <dbReference type="ChEBI" id="CHEBI:57376"/>
        <dbReference type="ChEBI" id="CHEBI:170012"/>
        <dbReference type="EC" id="4.1.2.63"/>
    </reaction>
    <physiologicalReaction direction="left-to-right" evidence="10">
        <dbReference type="Rhea" id="RHEA:67445"/>
    </physiologicalReaction>
</comment>
<dbReference type="InterPro" id="IPR020845">
    <property type="entry name" value="AMP-binding_CS"/>
</dbReference>
<evidence type="ECO:0000256" key="3">
    <source>
        <dbReference type="ARBA" id="ARBA00007812"/>
    </source>
</evidence>
<name>A0A7S3QX36_DUNTE</name>
<dbReference type="InterPro" id="IPR045310">
    <property type="entry name" value="Pcs60-like"/>
</dbReference>
<dbReference type="GO" id="GO:0030976">
    <property type="term" value="F:thiamine pyrophosphate binding"/>
    <property type="evidence" value="ECO:0007669"/>
    <property type="project" value="InterPro"/>
</dbReference>
<comment type="similarity">
    <text evidence="3">Belongs to the TPP enzyme family.</text>
</comment>
<dbReference type="PANTHER" id="PTHR43710:SF2">
    <property type="entry name" value="2-HYDROXYACYL-COA LYASE 1"/>
    <property type="match status" value="1"/>
</dbReference>
<dbReference type="GO" id="GO:0016874">
    <property type="term" value="F:ligase activity"/>
    <property type="evidence" value="ECO:0007669"/>
    <property type="project" value="UniProtKB-KW"/>
</dbReference>
<keyword evidence="4" id="KW-0436">Ligase</keyword>
<evidence type="ECO:0000256" key="12">
    <source>
        <dbReference type="SAM" id="MobiDB-lite"/>
    </source>
</evidence>
<feature type="domain" description="Thiamine pyrophosphate enzyme N-terminal TPP-binding" evidence="16">
    <location>
        <begin position="579"/>
        <end position="692"/>
    </location>
</feature>
<evidence type="ECO:0000256" key="11">
    <source>
        <dbReference type="ARBA" id="ARBA00044518"/>
    </source>
</evidence>
<evidence type="ECO:0000256" key="10">
    <source>
        <dbReference type="ARBA" id="ARBA00044454"/>
    </source>
</evidence>
<dbReference type="InterPro" id="IPR045851">
    <property type="entry name" value="AMP-bd_C_sf"/>
</dbReference>
<keyword evidence="7" id="KW-0786">Thiamine pyrophosphate</keyword>
<dbReference type="Pfam" id="PF02775">
    <property type="entry name" value="TPP_enzyme_C"/>
    <property type="match status" value="1"/>
</dbReference>
<dbReference type="Pfam" id="PF13193">
    <property type="entry name" value="AMP-binding_C"/>
    <property type="match status" value="1"/>
</dbReference>
<accession>A0A7S3QX36</accession>
<evidence type="ECO:0000259" key="13">
    <source>
        <dbReference type="Pfam" id="PF00205"/>
    </source>
</evidence>
<evidence type="ECO:0000259" key="15">
    <source>
        <dbReference type="Pfam" id="PF02775"/>
    </source>
</evidence>
<dbReference type="EC" id="4.1.2.63" evidence="11"/>
<dbReference type="Gene3D" id="3.40.50.1220">
    <property type="entry name" value="TPP-binding domain"/>
    <property type="match status" value="1"/>
</dbReference>
<dbReference type="InterPro" id="IPR011766">
    <property type="entry name" value="TPP_enzyme_TPP-bd"/>
</dbReference>
<keyword evidence="5" id="KW-0479">Metal-binding</keyword>
<evidence type="ECO:0000313" key="18">
    <source>
        <dbReference type="EMBL" id="CAE0495362.1"/>
    </source>
</evidence>
<evidence type="ECO:0000259" key="17">
    <source>
        <dbReference type="Pfam" id="PF13193"/>
    </source>
</evidence>
<organism evidence="18">
    <name type="scientific">Dunaliella tertiolecta</name>
    <name type="common">Green alga</name>
    <dbReference type="NCBI Taxonomy" id="3047"/>
    <lineage>
        <taxon>Eukaryota</taxon>
        <taxon>Viridiplantae</taxon>
        <taxon>Chlorophyta</taxon>
        <taxon>core chlorophytes</taxon>
        <taxon>Chlorophyceae</taxon>
        <taxon>CS clade</taxon>
        <taxon>Chlamydomonadales</taxon>
        <taxon>Dunaliellaceae</taxon>
        <taxon>Dunaliella</taxon>
    </lineage>
</organism>
<dbReference type="Gene3D" id="3.40.50.12780">
    <property type="entry name" value="N-terminal domain of ligase-like"/>
    <property type="match status" value="1"/>
</dbReference>
<evidence type="ECO:0000259" key="14">
    <source>
        <dbReference type="Pfam" id="PF00501"/>
    </source>
</evidence>
<proteinExistence type="inferred from homology"/>
<feature type="domain" description="AMP-binding enzyme C-terminal" evidence="17">
    <location>
        <begin position="440"/>
        <end position="527"/>
    </location>
</feature>
<evidence type="ECO:0000256" key="1">
    <source>
        <dbReference type="ARBA" id="ARBA00001964"/>
    </source>
</evidence>
<evidence type="ECO:0000256" key="8">
    <source>
        <dbReference type="ARBA" id="ARBA00023239"/>
    </source>
</evidence>
<protein>
    <recommendedName>
        <fullName evidence="11">2-hydroxyacyl-CoA lyase</fullName>
        <ecNumber evidence="11">4.1.2.63</ecNumber>
    </recommendedName>
</protein>
<feature type="domain" description="AMP-dependent synthetase/ligase" evidence="14">
    <location>
        <begin position="37"/>
        <end position="390"/>
    </location>
</feature>
<evidence type="ECO:0000256" key="5">
    <source>
        <dbReference type="ARBA" id="ARBA00022723"/>
    </source>
</evidence>